<reference evidence="2 3" key="1">
    <citation type="submission" date="2017-11" db="EMBL/GenBank/DDBJ databases">
        <title>Draft genome sequence of environmental isolate Aeromonas cavernicola sp. nov. MDC 2508.</title>
        <authorList>
            <person name="Colston S.M."/>
            <person name="Navarro A."/>
            <person name="Martinez-Murcia A.J."/>
            <person name="Graf J."/>
        </authorList>
    </citation>
    <scope>NUCLEOTIDE SEQUENCE [LARGE SCALE GENOMIC DNA]</scope>
    <source>
        <strain evidence="2 3">MDC 2508</strain>
    </source>
</reference>
<dbReference type="Pfam" id="PF05272">
    <property type="entry name" value="VapE-like_dom"/>
    <property type="match status" value="1"/>
</dbReference>
<proteinExistence type="predicted"/>
<dbReference type="Proteomes" id="UP000235861">
    <property type="component" value="Unassembled WGS sequence"/>
</dbReference>
<keyword evidence="3" id="KW-1185">Reference proteome</keyword>
<sequence>MNHLKELMAEISVEVPAYHEQPKPKGGCNFTDWSGGEKPKPLATNTNLGDLLAHCGMGLRVNQMNLALEVVDSNGSLIGSDWNVTRSDLVTAAVLNGLPKVAIDDHAANIAAKNAYHPVKQWLDGGNWDGVKRVERVIDCIPSADPAFTRTVMIKWLVSCIAALYEQRFSTKLTPVLKGDQSFKKTAFVSRLASVVDGAFLEGLSLDPTSKDSVSATIKSWVCELGEIGQTTRKGNDALKAFLTMSQDKIRLPYDRAETIKPRQTCFIGTVNDDHFLRDESGSTRFAVVEMTAPVQLDAVNELLGWSWSGGRLRHDKPELLRQFWMEVKALYDGGAGWALTEQEQERACAMNDEFSDKSPQYQYLIEEHITKPHYGKRWITASDMVNFRVENTGMSTRWGKALALLAKEGVIEMRKGRSRRIEYLLPMPKQSGLELDEAA</sequence>
<dbReference type="PANTHER" id="PTHR34985:SF1">
    <property type="entry name" value="SLR0554 PROTEIN"/>
    <property type="match status" value="1"/>
</dbReference>
<gene>
    <name evidence="2" type="ORF">CUC53_13740</name>
</gene>
<dbReference type="EMBL" id="PGGC01000126">
    <property type="protein sequence ID" value="PJG58236.1"/>
    <property type="molecule type" value="Genomic_DNA"/>
</dbReference>
<dbReference type="RefSeq" id="WP_100294683.1">
    <property type="nucleotide sequence ID" value="NZ_PGGC01000126.1"/>
</dbReference>
<comment type="caution">
    <text evidence="2">The sequence shown here is derived from an EMBL/GenBank/DDBJ whole genome shotgun (WGS) entry which is preliminary data.</text>
</comment>
<evidence type="ECO:0000259" key="1">
    <source>
        <dbReference type="Pfam" id="PF05272"/>
    </source>
</evidence>
<dbReference type="OrthoDB" id="9763644at2"/>
<protein>
    <recommendedName>
        <fullName evidence="1">Virulence-associated protein E-like domain-containing protein</fullName>
    </recommendedName>
</protein>
<evidence type="ECO:0000313" key="2">
    <source>
        <dbReference type="EMBL" id="PJG58236.1"/>
    </source>
</evidence>
<dbReference type="InterPro" id="IPR007936">
    <property type="entry name" value="VapE-like_dom"/>
</dbReference>
<evidence type="ECO:0000313" key="3">
    <source>
        <dbReference type="Proteomes" id="UP000235861"/>
    </source>
</evidence>
<accession>A0A2H9U2D7</accession>
<dbReference type="PANTHER" id="PTHR34985">
    <property type="entry name" value="SLR0554 PROTEIN"/>
    <property type="match status" value="1"/>
</dbReference>
<feature type="domain" description="Virulence-associated protein E-like" evidence="1">
    <location>
        <begin position="124"/>
        <end position="355"/>
    </location>
</feature>
<name>A0A2H9U2D7_9GAMM</name>
<dbReference type="AlphaFoldDB" id="A0A2H9U2D7"/>
<organism evidence="2 3">
    <name type="scientific">Aeromonas cavernicola</name>
    <dbReference type="NCBI Taxonomy" id="1006623"/>
    <lineage>
        <taxon>Bacteria</taxon>
        <taxon>Pseudomonadati</taxon>
        <taxon>Pseudomonadota</taxon>
        <taxon>Gammaproteobacteria</taxon>
        <taxon>Aeromonadales</taxon>
        <taxon>Aeromonadaceae</taxon>
        <taxon>Aeromonas</taxon>
    </lineage>
</organism>